<dbReference type="Proteomes" id="UP001562357">
    <property type="component" value="Unassembled WGS sequence"/>
</dbReference>
<evidence type="ECO:0000313" key="6">
    <source>
        <dbReference type="EMBL" id="GAB0134070.1"/>
    </source>
</evidence>
<dbReference type="Pfam" id="PF23627">
    <property type="entry name" value="LisH_WDR26"/>
    <property type="match status" value="1"/>
</dbReference>
<dbReference type="InterPro" id="IPR019775">
    <property type="entry name" value="WD40_repeat_CS"/>
</dbReference>
<feature type="domain" description="CTLH" evidence="5">
    <location>
        <begin position="278"/>
        <end position="351"/>
    </location>
</feature>
<dbReference type="PROSITE" id="PS50897">
    <property type="entry name" value="CTLH"/>
    <property type="match status" value="1"/>
</dbReference>
<dbReference type="InterPro" id="IPR051350">
    <property type="entry name" value="WD_repeat-ST_regulator"/>
</dbReference>
<feature type="repeat" description="WD" evidence="3">
    <location>
        <begin position="513"/>
        <end position="554"/>
    </location>
</feature>
<protein>
    <recommendedName>
        <fullName evidence="5">CTLH domain-containing protein</fullName>
    </recommendedName>
</protein>
<feature type="region of interest" description="Disordered" evidence="4">
    <location>
        <begin position="90"/>
        <end position="242"/>
    </location>
</feature>
<dbReference type="SUPFAM" id="SSF50978">
    <property type="entry name" value="WD40 repeat-like"/>
    <property type="match status" value="1"/>
</dbReference>
<dbReference type="InterPro" id="IPR054080">
    <property type="entry name" value="TPR1-like_2nd"/>
</dbReference>
<dbReference type="Pfam" id="PF21889">
    <property type="entry name" value="TPR1-like_2nd"/>
    <property type="match status" value="1"/>
</dbReference>
<dbReference type="InterPro" id="IPR001680">
    <property type="entry name" value="WD40_rpt"/>
</dbReference>
<dbReference type="PANTHER" id="PTHR22838">
    <property type="entry name" value="WD REPEAT PROTEIN 26-RELATED"/>
    <property type="match status" value="1"/>
</dbReference>
<sequence>MGLNFTGSSDRFERPHQIPSRPLRPLPVLDTDSFDLNCFQPRLARGSVVVDQPSDSRSLHPIANSDDPFAPQTSQNPANTVFLELDLSSPHHRSDHTSESAPALTANIESSNPRPGLPFGQVRQVLGRRRRSSGSSSLPEDSESTLAGHDTAGADITASSTPRRSKRRRQAPSAMASDATSSAAANRSAVTRSNGSTELGSQRTASSGDVANGTHKIAPLVANGSSNGDKTAVSAPRPSSYFGHNREEVTRILIQALSDMGYQAAAESVSQDSGYKLESPAVAAFRSAVLDGSWAEAEELLTGATISGQDDGRGGEGNGLVLAPGSNRNIMRFWLRQQKFLELLERRDTSRALHVLRTELTPLHHDTGKLHLLSSLLMCLSINDLMAKANWDGARGQSRKTLLSELSRCISPSVMLPESRLAILLQQVKQSQINNCIYHTEASSPSLYSDHLCDRRNFPTHVVLELYDMTGEIWEVQFSHDGSRLAACGSGDTVMIWDTSSFTVTTTLTIQVQKDHESGVASIAWSPDDSMIVTCSRDHFARIWDTRTGLLLKKLRRFDEPVSACVWAADSRSFILGTLDNKHSICTFDVEGEELVPWNKKHRVQALCASPDGRWLVAADNITTIYIYNASTRELEYELDLGTQPTSLSISQDSTSLLVNKADSEAQLIDLRTRSTLHKFLGHKIDRFIIRSTFGGANESFVVSGSEDGNMFIWHKKIGAAVERLPAHLKRCNGATWNPADPCMLASCSDEGSIKM</sequence>
<organism evidence="6 7">
    <name type="scientific">Epichloe bromicola</name>
    <dbReference type="NCBI Taxonomy" id="79588"/>
    <lineage>
        <taxon>Eukaryota</taxon>
        <taxon>Fungi</taxon>
        <taxon>Dikarya</taxon>
        <taxon>Ascomycota</taxon>
        <taxon>Pezizomycotina</taxon>
        <taxon>Sordariomycetes</taxon>
        <taxon>Hypocreomycetidae</taxon>
        <taxon>Hypocreales</taxon>
        <taxon>Clavicipitaceae</taxon>
        <taxon>Epichloe</taxon>
    </lineage>
</organism>
<dbReference type="Pfam" id="PF00400">
    <property type="entry name" value="WD40"/>
    <property type="match status" value="2"/>
</dbReference>
<gene>
    <name evidence="6" type="primary">g2455</name>
    <name evidence="6" type="ORF">EsDP_00002455</name>
</gene>
<proteinExistence type="predicted"/>
<keyword evidence="7" id="KW-1185">Reference proteome</keyword>
<feature type="compositionally biased region" description="Low complexity" evidence="4">
    <location>
        <begin position="171"/>
        <end position="189"/>
    </location>
</feature>
<keyword evidence="1 3" id="KW-0853">WD repeat</keyword>
<dbReference type="EMBL" id="BAAFGZ010000066">
    <property type="protein sequence ID" value="GAB0134070.1"/>
    <property type="molecule type" value="Genomic_DNA"/>
</dbReference>
<reference evidence="7" key="1">
    <citation type="submission" date="2024-06" db="EMBL/GenBank/DDBJ databases">
        <title>Draft Genome Sequences of Epichloe bromicola Strains Isolated from Elymus ciliaris.</title>
        <authorList>
            <consortium name="Epichloe bromicola genome sequencing consortium"/>
            <person name="Miura A."/>
            <person name="Imano S."/>
            <person name="Ashida A."/>
            <person name="Sato I."/>
            <person name="Chiba S."/>
            <person name="Tanaka A."/>
            <person name="Camagna M."/>
            <person name="Takemoto D."/>
        </authorList>
    </citation>
    <scope>NUCLEOTIDE SEQUENCE [LARGE SCALE GENOMIC DNA]</scope>
    <source>
        <strain evidence="7">DP</strain>
    </source>
</reference>
<dbReference type="PANTHER" id="PTHR22838:SF0">
    <property type="entry name" value="WD REPEAT-CONTAINING PROTEIN 26"/>
    <property type="match status" value="1"/>
</dbReference>
<evidence type="ECO:0000259" key="5">
    <source>
        <dbReference type="PROSITE" id="PS50897"/>
    </source>
</evidence>
<dbReference type="InterPro" id="IPR036322">
    <property type="entry name" value="WD40_repeat_dom_sf"/>
</dbReference>
<feature type="region of interest" description="Disordered" evidence="4">
    <location>
        <begin position="48"/>
        <end position="76"/>
    </location>
</feature>
<dbReference type="PROSITE" id="PS00678">
    <property type="entry name" value="WD_REPEATS_1"/>
    <property type="match status" value="1"/>
</dbReference>
<dbReference type="InterPro" id="IPR015943">
    <property type="entry name" value="WD40/YVTN_repeat-like_dom_sf"/>
</dbReference>
<dbReference type="SMART" id="SM00668">
    <property type="entry name" value="CTLH"/>
    <property type="match status" value="1"/>
</dbReference>
<dbReference type="InterPro" id="IPR006595">
    <property type="entry name" value="CTLH_C"/>
</dbReference>
<feature type="repeat" description="WD" evidence="3">
    <location>
        <begin position="466"/>
        <end position="507"/>
    </location>
</feature>
<evidence type="ECO:0000256" key="2">
    <source>
        <dbReference type="ARBA" id="ARBA00022737"/>
    </source>
</evidence>
<keyword evidence="2" id="KW-0677">Repeat</keyword>
<evidence type="ECO:0000256" key="1">
    <source>
        <dbReference type="ARBA" id="ARBA00022574"/>
    </source>
</evidence>
<dbReference type="SMART" id="SM00320">
    <property type="entry name" value="WD40"/>
    <property type="match status" value="6"/>
</dbReference>
<dbReference type="PROSITE" id="PS50294">
    <property type="entry name" value="WD_REPEATS_REGION"/>
    <property type="match status" value="1"/>
</dbReference>
<dbReference type="PROSITE" id="PS50082">
    <property type="entry name" value="WD_REPEATS_2"/>
    <property type="match status" value="2"/>
</dbReference>
<name>A0ABQ0CKV4_9HYPO</name>
<comment type="caution">
    <text evidence="6">The sequence shown here is derived from an EMBL/GenBank/DDBJ whole genome shotgun (WGS) entry which is preliminary data.</text>
</comment>
<feature type="compositionally biased region" description="Polar residues" evidence="4">
    <location>
        <begin position="190"/>
        <end position="209"/>
    </location>
</feature>
<dbReference type="Gene3D" id="2.130.10.10">
    <property type="entry name" value="YVTN repeat-like/Quinoprotein amine dehydrogenase"/>
    <property type="match status" value="1"/>
</dbReference>
<evidence type="ECO:0000256" key="4">
    <source>
        <dbReference type="SAM" id="MobiDB-lite"/>
    </source>
</evidence>
<evidence type="ECO:0000256" key="3">
    <source>
        <dbReference type="PROSITE-ProRule" id="PRU00221"/>
    </source>
</evidence>
<evidence type="ECO:0000313" key="7">
    <source>
        <dbReference type="Proteomes" id="UP001562357"/>
    </source>
</evidence>
<feature type="region of interest" description="Disordered" evidence="4">
    <location>
        <begin position="1"/>
        <end position="27"/>
    </location>
</feature>
<accession>A0ABQ0CKV4</accession>